<keyword evidence="4" id="KW-1185">Reference proteome</keyword>
<sequence>MRRTAAIALTLLSPAAAAQDVAPVISPSQAAEGAFHRSRMGAQAEAMRRRGARAPRPGSPEFQRKACANRPAFRRRYGADDPRLRQLESLCAGAGY</sequence>
<evidence type="ECO:0000256" key="1">
    <source>
        <dbReference type="SAM" id="MobiDB-lite"/>
    </source>
</evidence>
<feature type="region of interest" description="Disordered" evidence="1">
    <location>
        <begin position="30"/>
        <end position="63"/>
    </location>
</feature>
<evidence type="ECO:0000313" key="3">
    <source>
        <dbReference type="EMBL" id="MBW6531760.1"/>
    </source>
</evidence>
<organism evidence="3 4">
    <name type="scientific">Sphingomonas citri</name>
    <dbReference type="NCBI Taxonomy" id="2862499"/>
    <lineage>
        <taxon>Bacteria</taxon>
        <taxon>Pseudomonadati</taxon>
        <taxon>Pseudomonadota</taxon>
        <taxon>Alphaproteobacteria</taxon>
        <taxon>Sphingomonadales</taxon>
        <taxon>Sphingomonadaceae</taxon>
        <taxon>Sphingomonas</taxon>
    </lineage>
</organism>
<keyword evidence="2" id="KW-0732">Signal</keyword>
<dbReference type="RefSeq" id="WP_219749133.1">
    <property type="nucleotide sequence ID" value="NZ_JAHXZN010000004.1"/>
</dbReference>
<comment type="caution">
    <text evidence="3">The sequence shown here is derived from an EMBL/GenBank/DDBJ whole genome shotgun (WGS) entry which is preliminary data.</text>
</comment>
<accession>A0ABS7BQ81</accession>
<evidence type="ECO:0000256" key="2">
    <source>
        <dbReference type="SAM" id="SignalP"/>
    </source>
</evidence>
<gene>
    <name evidence="3" type="ORF">KZ820_13530</name>
</gene>
<name>A0ABS7BQ81_9SPHN</name>
<dbReference type="Proteomes" id="UP000759103">
    <property type="component" value="Unassembled WGS sequence"/>
</dbReference>
<reference evidence="3 4" key="1">
    <citation type="submission" date="2021-07" db="EMBL/GenBank/DDBJ databases">
        <title>Sphingomonas sp.</title>
        <authorList>
            <person name="Feng G."/>
            <person name="Li J."/>
            <person name="Pan M."/>
        </authorList>
    </citation>
    <scope>NUCLEOTIDE SEQUENCE [LARGE SCALE GENOMIC DNA]</scope>
    <source>
        <strain evidence="3 4">RRHST34</strain>
    </source>
</reference>
<feature type="signal peptide" evidence="2">
    <location>
        <begin position="1"/>
        <end position="18"/>
    </location>
</feature>
<feature type="chain" id="PRO_5047369803" evidence="2">
    <location>
        <begin position="19"/>
        <end position="96"/>
    </location>
</feature>
<dbReference type="EMBL" id="JAHXZN010000004">
    <property type="protein sequence ID" value="MBW6531760.1"/>
    <property type="molecule type" value="Genomic_DNA"/>
</dbReference>
<evidence type="ECO:0000313" key="4">
    <source>
        <dbReference type="Proteomes" id="UP000759103"/>
    </source>
</evidence>
<proteinExistence type="predicted"/>
<protein>
    <submittedName>
        <fullName evidence="3">Uncharacterized protein</fullName>
    </submittedName>
</protein>